<reference evidence="1 2" key="1">
    <citation type="submission" date="2021-12" db="EMBL/GenBank/DDBJ databases">
        <title>High titer production of polyol ester of fatty acids by Rhodotorula paludigena BS15 towards product separation-free biomass refinery.</title>
        <authorList>
            <person name="Mano J."/>
            <person name="Ono H."/>
            <person name="Tanaka T."/>
            <person name="Naito K."/>
            <person name="Sushida H."/>
            <person name="Ike M."/>
            <person name="Tokuyasu K."/>
            <person name="Kitaoka M."/>
        </authorList>
    </citation>
    <scope>NUCLEOTIDE SEQUENCE [LARGE SCALE GENOMIC DNA]</scope>
    <source>
        <strain evidence="1 2">BS15</strain>
    </source>
</reference>
<dbReference type="EMBL" id="BQKY01000018">
    <property type="protein sequence ID" value="GJN94697.1"/>
    <property type="molecule type" value="Genomic_DNA"/>
</dbReference>
<comment type="caution">
    <text evidence="1">The sequence shown here is derived from an EMBL/GenBank/DDBJ whole genome shotgun (WGS) entry which is preliminary data.</text>
</comment>
<evidence type="ECO:0000313" key="1">
    <source>
        <dbReference type="EMBL" id="GJN94697.1"/>
    </source>
</evidence>
<name>A0AAV5GYS8_9BASI</name>
<dbReference type="Proteomes" id="UP001342314">
    <property type="component" value="Unassembled WGS sequence"/>
</dbReference>
<proteinExistence type="predicted"/>
<protein>
    <submittedName>
        <fullName evidence="1">Uncharacterized protein</fullName>
    </submittedName>
</protein>
<keyword evidence="2" id="KW-1185">Reference proteome</keyword>
<gene>
    <name evidence="1" type="ORF">Rhopal_007788-T1</name>
</gene>
<evidence type="ECO:0000313" key="2">
    <source>
        <dbReference type="Proteomes" id="UP001342314"/>
    </source>
</evidence>
<accession>A0AAV5GYS8</accession>
<sequence length="337" mass="38201">MPEKAASDAIDRFGTSTRQLFIGIKDFSYPNETAAILLAALACFPRVCELQLDMDSPFVLDLGDLTAWHSLNRLYLGPEVSMPYLPSSPLFFANLTVLSLVDTGIDEENMYTLLSAAVTPSLRLLSLAYITTVDRRQVLRWTRPPSVDLISRLDLVSLGIVNNLLPVLEQPADGARYPTIVHHRGLMYAQSAASTIAHRLTHRRDISHVAIFVPRGTSDEESALRGWTRDEELRRWAKVFDTALVAAEYADGLRWLFLPRHLKPAEEGREDEEETDEVYRELRDATLAAVARREGQVEIVWLEADTEEEGTLEVWAWVKRKKVEERISREEERKEGA</sequence>
<organism evidence="1 2">
    <name type="scientific">Rhodotorula paludigena</name>
    <dbReference type="NCBI Taxonomy" id="86838"/>
    <lineage>
        <taxon>Eukaryota</taxon>
        <taxon>Fungi</taxon>
        <taxon>Dikarya</taxon>
        <taxon>Basidiomycota</taxon>
        <taxon>Pucciniomycotina</taxon>
        <taxon>Microbotryomycetes</taxon>
        <taxon>Sporidiobolales</taxon>
        <taxon>Sporidiobolaceae</taxon>
        <taxon>Rhodotorula</taxon>
    </lineage>
</organism>
<dbReference type="AlphaFoldDB" id="A0AAV5GYS8"/>